<feature type="non-terminal residue" evidence="1">
    <location>
        <position position="126"/>
    </location>
</feature>
<gene>
    <name evidence="1" type="ORF">METZ01_LOCUS496884</name>
</gene>
<dbReference type="EMBL" id="UINC01217434">
    <property type="protein sequence ID" value="SVE44030.1"/>
    <property type="molecule type" value="Genomic_DNA"/>
</dbReference>
<evidence type="ECO:0000313" key="1">
    <source>
        <dbReference type="EMBL" id="SVE44030.1"/>
    </source>
</evidence>
<accession>A0A383DI80</accession>
<name>A0A383DI80_9ZZZZ</name>
<dbReference type="AlphaFoldDB" id="A0A383DI80"/>
<evidence type="ECO:0008006" key="2">
    <source>
        <dbReference type="Google" id="ProtNLM"/>
    </source>
</evidence>
<protein>
    <recommendedName>
        <fullName evidence="2">Nucleotide-diphospho-sugar transferase domain-containing protein</fullName>
    </recommendedName>
</protein>
<organism evidence="1">
    <name type="scientific">marine metagenome</name>
    <dbReference type="NCBI Taxonomy" id="408172"/>
    <lineage>
        <taxon>unclassified sequences</taxon>
        <taxon>metagenomes</taxon>
        <taxon>ecological metagenomes</taxon>
    </lineage>
</organism>
<proteinExistence type="predicted"/>
<reference evidence="1" key="1">
    <citation type="submission" date="2018-05" db="EMBL/GenBank/DDBJ databases">
        <authorList>
            <person name="Lanie J.A."/>
            <person name="Ng W.-L."/>
            <person name="Kazmierczak K.M."/>
            <person name="Andrzejewski T.M."/>
            <person name="Davidsen T.M."/>
            <person name="Wayne K.J."/>
            <person name="Tettelin H."/>
            <person name="Glass J.I."/>
            <person name="Rusch D."/>
            <person name="Podicherti R."/>
            <person name="Tsui H.-C.T."/>
            <person name="Winkler M.E."/>
        </authorList>
    </citation>
    <scope>NUCLEOTIDE SEQUENCE</scope>
</reference>
<sequence length="126" mass="15400">MIDTYSGLKYDSFEVIENDLYGNWYNKLQMYDKFRDGENLYFDLDVVIYNKLPNLVRKKFTLLDDTWWRPDFGHTPLNSSIVSWTGDVSHIWEKFFPNANKYMEKYNKGSDEFYYREIEYETYDKV</sequence>